<organism evidence="3 4">
    <name type="scientific">Rugosibacter aromaticivorans</name>
    <dbReference type="NCBI Taxonomy" id="1565605"/>
    <lineage>
        <taxon>Bacteria</taxon>
        <taxon>Pseudomonadati</taxon>
        <taxon>Pseudomonadota</taxon>
        <taxon>Betaproteobacteria</taxon>
        <taxon>Nitrosomonadales</taxon>
        <taxon>Sterolibacteriaceae</taxon>
        <taxon>Rugosibacter</taxon>
    </lineage>
</organism>
<dbReference type="AlphaFoldDB" id="A0A0C5J9J9"/>
<dbReference type="Gene3D" id="3.40.50.1820">
    <property type="entry name" value="alpha/beta hydrolase"/>
    <property type="match status" value="1"/>
</dbReference>
<protein>
    <submittedName>
        <fullName evidence="3">Alpha/beta hydrolase</fullName>
    </submittedName>
</protein>
<dbReference type="InterPro" id="IPR029058">
    <property type="entry name" value="AB_hydrolase_fold"/>
</dbReference>
<dbReference type="Proteomes" id="UP000061603">
    <property type="component" value="Chromosome"/>
</dbReference>
<dbReference type="InterPro" id="IPR000073">
    <property type="entry name" value="AB_hydrolase_1"/>
</dbReference>
<dbReference type="SUPFAM" id="SSF53474">
    <property type="entry name" value="alpha/beta-Hydrolases"/>
    <property type="match status" value="1"/>
</dbReference>
<sequence>MDSKQDQIRTGSFNTSFHESGAPDAAPILLLHGSGPGANAMSNWQFALPFLGETYHCFAPDLAGFGLSTYPNPPQGAAAWIEIWVAQMVAFLDALNLEKVHLVGNSMGGGVAMHLVNRYPNRFDHVVLMGAVGAPFTATEGLKRGWGYYTKGTKEELAFLVRKFLHNPDILGGDVDAIAENRYQFVMQDSVRLQFEAMFPGDTQTHIDAFVLPPEKLQKITNPILATHAREDFFIPLTTSEYMVKHLPRAQLHVFSQCGHWIQIEQRKAFNNLVKLFFDGGLDQA</sequence>
<gene>
    <name evidence="3" type="ORF">PG1C_08185</name>
</gene>
<reference evidence="3 4" key="1">
    <citation type="journal article" date="2015" name="Genome Announc.">
        <title>Complete Genome Sequence of a Novel Bacterium within the Family Rhodocyclaceae That Degrades Polycyclic Aromatic Hydrocarbons.</title>
        <authorList>
            <person name="Singleton D.R."/>
            <person name="Dickey A.N."/>
            <person name="Scholl E.H."/>
            <person name="Wright F.A."/>
            <person name="Aitken M.D."/>
        </authorList>
    </citation>
    <scope>NUCLEOTIDE SEQUENCE [LARGE SCALE GENOMIC DNA]</scope>
    <source>
        <strain evidence="4">PG1-Ca6</strain>
    </source>
</reference>
<keyword evidence="4" id="KW-1185">Reference proteome</keyword>
<dbReference type="GO" id="GO:0016787">
    <property type="term" value="F:hydrolase activity"/>
    <property type="evidence" value="ECO:0007669"/>
    <property type="project" value="UniProtKB-KW"/>
</dbReference>
<proteinExistence type="predicted"/>
<dbReference type="Pfam" id="PF00561">
    <property type="entry name" value="Abhydrolase_1"/>
    <property type="match status" value="1"/>
</dbReference>
<dbReference type="PANTHER" id="PTHR43798:SF31">
    <property type="entry name" value="AB HYDROLASE SUPERFAMILY PROTEIN YCLE"/>
    <property type="match status" value="1"/>
</dbReference>
<dbReference type="HOGENOM" id="CLU_020336_13_2_4"/>
<accession>A0A0C5J9J9</accession>
<evidence type="ECO:0000259" key="2">
    <source>
        <dbReference type="Pfam" id="PF00561"/>
    </source>
</evidence>
<dbReference type="PRINTS" id="PR00111">
    <property type="entry name" value="ABHYDROLASE"/>
</dbReference>
<keyword evidence="1 3" id="KW-0378">Hydrolase</keyword>
<name>A0A0C5J9J9_9PROT</name>
<dbReference type="PANTHER" id="PTHR43798">
    <property type="entry name" value="MONOACYLGLYCEROL LIPASE"/>
    <property type="match status" value="1"/>
</dbReference>
<feature type="domain" description="AB hydrolase-1" evidence="2">
    <location>
        <begin position="27"/>
        <end position="265"/>
    </location>
</feature>
<dbReference type="KEGG" id="rbu:PG1C_08185"/>
<evidence type="ECO:0000313" key="3">
    <source>
        <dbReference type="EMBL" id="AJP48443.1"/>
    </source>
</evidence>
<dbReference type="STRING" id="1565605.PG1C_08185"/>
<evidence type="ECO:0000313" key="4">
    <source>
        <dbReference type="Proteomes" id="UP000061603"/>
    </source>
</evidence>
<evidence type="ECO:0000256" key="1">
    <source>
        <dbReference type="ARBA" id="ARBA00022801"/>
    </source>
</evidence>
<dbReference type="GO" id="GO:0016020">
    <property type="term" value="C:membrane"/>
    <property type="evidence" value="ECO:0007669"/>
    <property type="project" value="TreeGrafter"/>
</dbReference>
<dbReference type="RefSeq" id="WP_202634364.1">
    <property type="nucleotide sequence ID" value="NZ_CP010554.1"/>
</dbReference>
<dbReference type="EMBL" id="CP010554">
    <property type="protein sequence ID" value="AJP48443.1"/>
    <property type="molecule type" value="Genomic_DNA"/>
</dbReference>
<dbReference type="InterPro" id="IPR050266">
    <property type="entry name" value="AB_hydrolase_sf"/>
</dbReference>
<dbReference type="PATRIC" id="fig|1565605.3.peg.1735"/>